<feature type="chain" id="PRO_5021385073" description="Low-complexity protein" evidence="2">
    <location>
        <begin position="29"/>
        <end position="78"/>
    </location>
</feature>
<feature type="signal peptide" evidence="2">
    <location>
        <begin position="1"/>
        <end position="28"/>
    </location>
</feature>
<keyword evidence="2" id="KW-0732">Signal</keyword>
<dbReference type="AlphaFoldDB" id="A0A502LA79"/>
<evidence type="ECO:0000313" key="4">
    <source>
        <dbReference type="Proteomes" id="UP000315303"/>
    </source>
</evidence>
<dbReference type="RefSeq" id="WP_211664881.1">
    <property type="nucleotide sequence ID" value="NZ_SAWY01000001.1"/>
</dbReference>
<evidence type="ECO:0000256" key="2">
    <source>
        <dbReference type="SAM" id="SignalP"/>
    </source>
</evidence>
<protein>
    <recommendedName>
        <fullName evidence="5">Low-complexity protein</fullName>
    </recommendedName>
</protein>
<accession>A0A502LA79</accession>
<organism evidence="3 4">
    <name type="scientific">Litorilituus lipolyticus</name>
    <dbReference type="NCBI Taxonomy" id="2491017"/>
    <lineage>
        <taxon>Bacteria</taxon>
        <taxon>Pseudomonadati</taxon>
        <taxon>Pseudomonadota</taxon>
        <taxon>Gammaproteobacteria</taxon>
        <taxon>Alteromonadales</taxon>
        <taxon>Colwelliaceae</taxon>
        <taxon>Litorilituus</taxon>
    </lineage>
</organism>
<evidence type="ECO:0000313" key="3">
    <source>
        <dbReference type="EMBL" id="TPH19151.1"/>
    </source>
</evidence>
<gene>
    <name evidence="3" type="ORF">EPA86_00005</name>
</gene>
<evidence type="ECO:0000256" key="1">
    <source>
        <dbReference type="SAM" id="MobiDB-lite"/>
    </source>
</evidence>
<evidence type="ECO:0008006" key="5">
    <source>
        <dbReference type="Google" id="ProtNLM"/>
    </source>
</evidence>
<name>A0A502LA79_9GAMM</name>
<feature type="region of interest" description="Disordered" evidence="1">
    <location>
        <begin position="55"/>
        <end position="78"/>
    </location>
</feature>
<sequence>MSLLNKSFLLAMSGVLAFSVFTSNVAQAEINPFSAKDTVTYAEKKDANKCGEGKCGEGKKKAKGKCGEGKCGEGKKKA</sequence>
<dbReference type="EMBL" id="SAWY01000001">
    <property type="protein sequence ID" value="TPH19151.1"/>
    <property type="molecule type" value="Genomic_DNA"/>
</dbReference>
<proteinExistence type="predicted"/>
<dbReference type="Proteomes" id="UP000315303">
    <property type="component" value="Unassembled WGS sequence"/>
</dbReference>
<comment type="caution">
    <text evidence="3">The sequence shown here is derived from an EMBL/GenBank/DDBJ whole genome shotgun (WGS) entry which is preliminary data.</text>
</comment>
<keyword evidence="4" id="KW-1185">Reference proteome</keyword>
<reference evidence="3 4" key="1">
    <citation type="submission" date="2019-01" db="EMBL/GenBank/DDBJ databases">
        <title>Litorilituus lipolytica sp. nov., isolated from intertidal sand of the Yellow Sea in China.</title>
        <authorList>
            <person name="Liu A."/>
        </authorList>
    </citation>
    <scope>NUCLEOTIDE SEQUENCE [LARGE SCALE GENOMIC DNA]</scope>
    <source>
        <strain evidence="3 4">RZ04</strain>
    </source>
</reference>
<feature type="non-terminal residue" evidence="3">
    <location>
        <position position="78"/>
    </location>
</feature>